<feature type="transmembrane region" description="Helical" evidence="5">
    <location>
        <begin position="85"/>
        <end position="106"/>
    </location>
</feature>
<evidence type="ECO:0000313" key="7">
    <source>
        <dbReference type="Proteomes" id="UP000887569"/>
    </source>
</evidence>
<comment type="subcellular location">
    <subcellularLocation>
        <location evidence="1">Membrane</location>
    </subcellularLocation>
</comment>
<feature type="transmembrane region" description="Helical" evidence="5">
    <location>
        <begin position="45"/>
        <end position="73"/>
    </location>
</feature>
<keyword evidence="3 5" id="KW-1133">Transmembrane helix</keyword>
<keyword evidence="4 5" id="KW-0472">Membrane</keyword>
<evidence type="ECO:0000259" key="6">
    <source>
        <dbReference type="PROSITE" id="PS50262"/>
    </source>
</evidence>
<name>A0A915B427_PARUN</name>
<dbReference type="PANTHER" id="PTHR47632:SF4">
    <property type="entry name" value="G-PROTEIN COUPLED RECEPTORS FAMILY 1 PROFILE DOMAIN-CONTAINING PROTEIN"/>
    <property type="match status" value="1"/>
</dbReference>
<evidence type="ECO:0000256" key="3">
    <source>
        <dbReference type="ARBA" id="ARBA00022989"/>
    </source>
</evidence>
<dbReference type="AlphaFoldDB" id="A0A915B427"/>
<organism evidence="7 8">
    <name type="scientific">Parascaris univalens</name>
    <name type="common">Nematode worm</name>
    <dbReference type="NCBI Taxonomy" id="6257"/>
    <lineage>
        <taxon>Eukaryota</taxon>
        <taxon>Metazoa</taxon>
        <taxon>Ecdysozoa</taxon>
        <taxon>Nematoda</taxon>
        <taxon>Chromadorea</taxon>
        <taxon>Rhabditida</taxon>
        <taxon>Spirurina</taxon>
        <taxon>Ascaridomorpha</taxon>
        <taxon>Ascaridoidea</taxon>
        <taxon>Ascarididae</taxon>
        <taxon>Parascaris</taxon>
    </lineage>
</organism>
<evidence type="ECO:0000256" key="5">
    <source>
        <dbReference type="SAM" id="Phobius"/>
    </source>
</evidence>
<protein>
    <submittedName>
        <fullName evidence="8">G-protein coupled receptors family 1 profile domain-containing protein</fullName>
    </submittedName>
</protein>
<dbReference type="CDD" id="cd14978">
    <property type="entry name" value="7tmA_FMRFamide_R-like"/>
    <property type="match status" value="1"/>
</dbReference>
<proteinExistence type="predicted"/>
<dbReference type="Pfam" id="PF00001">
    <property type="entry name" value="7tm_1"/>
    <property type="match status" value="1"/>
</dbReference>
<dbReference type="Proteomes" id="UP000887569">
    <property type="component" value="Unplaced"/>
</dbReference>
<feature type="transmembrane region" description="Helical" evidence="5">
    <location>
        <begin position="221"/>
        <end position="245"/>
    </location>
</feature>
<dbReference type="InterPro" id="IPR000276">
    <property type="entry name" value="GPCR_Rhodpsn"/>
</dbReference>
<keyword evidence="7" id="KW-1185">Reference proteome</keyword>
<dbReference type="InterPro" id="IPR053326">
    <property type="entry name" value="GPCR1-like"/>
</dbReference>
<dbReference type="PROSITE" id="PS50262">
    <property type="entry name" value="G_PROTEIN_RECEP_F1_2"/>
    <property type="match status" value="1"/>
</dbReference>
<evidence type="ECO:0000256" key="4">
    <source>
        <dbReference type="ARBA" id="ARBA00023136"/>
    </source>
</evidence>
<evidence type="ECO:0000313" key="8">
    <source>
        <dbReference type="WBParaSite" id="PgR024_g069_t01"/>
    </source>
</evidence>
<dbReference type="InterPro" id="IPR017452">
    <property type="entry name" value="GPCR_Rhodpsn_7TM"/>
</dbReference>
<dbReference type="PRINTS" id="PR00237">
    <property type="entry name" value="GPCRRHODOPSN"/>
</dbReference>
<dbReference type="SUPFAM" id="SSF81321">
    <property type="entry name" value="Family A G protein-coupled receptor-like"/>
    <property type="match status" value="1"/>
</dbReference>
<sequence length="568" mass="63293">MNDIDDYINSLEIDITGIAAAQQLNVSECVCSDLQHEDYSVSYEWFNYVLIIVALPTLSVFGVATNIVNVFIYSRKRMQNSANTYLLFLACSDFLVIITGLFIFWIDSARSYIPELARAPYTTVYTLPFGYMAQTCSIYFTVAAAVDCYINVCWKSVSARHCTVRRAKQINTCITVCSIVYNSLRFPQFNLRKCLHESSQEIIIEICPTSLFFTINTIYNVYMYMVLMTLLPFLFLLILNAIIVVQQSSNAQGKKSISTIASLNSMPTLEGKISPADDTGSTRTSTYAIVGSAKKQAMSKQLSPGNDSADDTITMIMVVVLFLCCNTLALVVNVIETFFDPDTLLLNFLTDGSNFLVIFNSSVNCLIYLIFNAEYREVFVLHAARMRKYVVDECCKCGAQRVDGTGNQQRLIFKPAATNGNAAATMQRPTALLRRVSDKRDLVEHESTNMSPVWQPLRSHGGTCDNWPREYRFEMPGGSTLSTNLSPVASYDPSNGTALLADDECDCDSRWDDSVGNQASVRENAVRPRSWIAEVKIVDGLQGSSTQPHILANPLRGCDGRRYNSTTI</sequence>
<keyword evidence="2 5" id="KW-0812">Transmembrane</keyword>
<evidence type="ECO:0000256" key="1">
    <source>
        <dbReference type="ARBA" id="ARBA00004370"/>
    </source>
</evidence>
<evidence type="ECO:0000256" key="2">
    <source>
        <dbReference type="ARBA" id="ARBA00022692"/>
    </source>
</evidence>
<dbReference type="Gene3D" id="1.20.1070.10">
    <property type="entry name" value="Rhodopsin 7-helix transmembrane proteins"/>
    <property type="match status" value="1"/>
</dbReference>
<feature type="transmembrane region" description="Helical" evidence="5">
    <location>
        <begin position="355"/>
        <end position="371"/>
    </location>
</feature>
<dbReference type="GO" id="GO:0016020">
    <property type="term" value="C:membrane"/>
    <property type="evidence" value="ECO:0007669"/>
    <property type="project" value="UniProtKB-SubCell"/>
</dbReference>
<dbReference type="GO" id="GO:0004930">
    <property type="term" value="F:G protein-coupled receptor activity"/>
    <property type="evidence" value="ECO:0007669"/>
    <property type="project" value="InterPro"/>
</dbReference>
<reference evidence="8" key="1">
    <citation type="submission" date="2022-11" db="UniProtKB">
        <authorList>
            <consortium name="WormBaseParasite"/>
        </authorList>
    </citation>
    <scope>IDENTIFICATION</scope>
</reference>
<feature type="transmembrane region" description="Helical" evidence="5">
    <location>
        <begin position="313"/>
        <end position="335"/>
    </location>
</feature>
<accession>A0A915B427</accession>
<dbReference type="WBParaSite" id="PgR024_g069_t01">
    <property type="protein sequence ID" value="PgR024_g069_t01"/>
    <property type="gene ID" value="PgR024_g069"/>
</dbReference>
<feature type="domain" description="G-protein coupled receptors family 1 profile" evidence="6">
    <location>
        <begin position="65"/>
        <end position="368"/>
    </location>
</feature>
<dbReference type="PANTHER" id="PTHR47632">
    <property type="entry name" value="FMRFAMIDE PEPTIDE RECEPTOR FAMILY-RELATED"/>
    <property type="match status" value="1"/>
</dbReference>